<organism evidence="3 4">
    <name type="scientific">Roseiconus lacunae</name>
    <dbReference type="NCBI Taxonomy" id="2605694"/>
    <lineage>
        <taxon>Bacteria</taxon>
        <taxon>Pseudomonadati</taxon>
        <taxon>Planctomycetota</taxon>
        <taxon>Planctomycetia</taxon>
        <taxon>Pirellulales</taxon>
        <taxon>Pirellulaceae</taxon>
        <taxon>Roseiconus</taxon>
    </lineage>
</organism>
<dbReference type="SUPFAM" id="SSF82714">
    <property type="entry name" value="Multidrug efflux transporter AcrB TolC docking domain, DN and DC subdomains"/>
    <property type="match status" value="2"/>
</dbReference>
<accession>A0ABT7PNI8</accession>
<dbReference type="Pfam" id="PF00873">
    <property type="entry name" value="ACR_tran"/>
    <property type="match status" value="1"/>
</dbReference>
<dbReference type="Gene3D" id="3.30.70.1430">
    <property type="entry name" value="Multidrug efflux transporter AcrB pore domain"/>
    <property type="match status" value="2"/>
</dbReference>
<sequence length="1066" mass="117340">MQDSSDPRSSDLETTATPTSSGETDDASKPDGESSNERKGFSDPIAWMAHNSIAANLLMFILLGGGIWSAFAIQKEVFPQFQLDIVEVSVGYPGASPEEVEQGILRPIEGAIRSVEGIREITSEAREGRGQVLIELVAGEQRMKAFQDIDQAVNRIRTFPDQIEQPEVRLQSEQREAMQIALYGPIDVWALRQLAEQLRDQLQSHEQITQVELRRVPAYVTHIEIPRQRLREYGLTLSDVASTIRTSSQDVPAGSVQTNAGEILLRVKARKQWADEFAGMEIVSGRDGPAVTLGEIATIRDGFEEVGFHSQFSQTPSVELDIFRTGSQSPSDVANAVAETMEGFESVLPPGVKWRVDRNNAEEFRRRLNLVIENAIMAVVIVLLILALFLEFRLAFWVMMGMAVSFIGGLLLLPIADVSVNMISLFGFLVVLGIVVDDAVVVGENVYEKRQETGDNERAAIEGTREVSGPVVFSILTNIVAFVPLMFIPGETGKFWAPLPVVVIIVLALSLLESLFILPAHLGHARKAGRQGGIGAKLHGAQQAFSRGFNRLVEVLFQPLLLVCLRYRYITASIALAMFLVVTGYATSAHMGMILMPEVSADEIEAGVRMPVGTTQDQAAEIAEAVTKASLEMFEEHQLYEVAEGIKTNVRGQSFIDVEIVMKPPDQRDMTAKEVIELWRESIGDLPGVNQVTFEAESGPGGYRRAISIDLSHSDIGVLEKASQTLVERCESFANVRDVSDSYNKGKVQYDFRLRPEGRALGLTDEELGDQLRGAFFGSLALRLLRGTNEIEVRVKLPEDEREDIYSLEDLIIRTPSGAEVPLLDVADVDETSAFRSIDRRDGRRVINVSMDVEPKRAVTQVIQALRSEVLPELRESYPGITWSFEGSDAEMRQATSSLWGSFGLALAVIYSLLAIAFRGYVQPLVVLVAIPFGVVGAVLGHIVLGYDISLVSLMGVIALSGVVINDSLIMIDYANRRRKHCSAFEAISQAGVRRFRPILLTTLTTFGGLMPLIFEDSLQAQYIIPMAISLGFGILFSTAIILVLVPCLYLILEDLQAPFRKRADS</sequence>
<reference evidence="3 4" key="1">
    <citation type="submission" date="2023-06" db="EMBL/GenBank/DDBJ databases">
        <title>Roseiconus lacunae JC819 isolated from Gulf of Mannar region, Tamil Nadu.</title>
        <authorList>
            <person name="Pk S."/>
            <person name="Ch S."/>
            <person name="Ch V.R."/>
        </authorList>
    </citation>
    <scope>NUCLEOTIDE SEQUENCE [LARGE SCALE GENOMIC DNA]</scope>
    <source>
        <strain evidence="3 4">JC819</strain>
    </source>
</reference>
<dbReference type="PRINTS" id="PR00702">
    <property type="entry name" value="ACRIFLAVINRP"/>
</dbReference>
<feature type="transmembrane region" description="Helical" evidence="2">
    <location>
        <begin position="1027"/>
        <end position="1053"/>
    </location>
</feature>
<dbReference type="InterPro" id="IPR027463">
    <property type="entry name" value="AcrB_DN_DC_subdom"/>
</dbReference>
<dbReference type="Proteomes" id="UP001239462">
    <property type="component" value="Unassembled WGS sequence"/>
</dbReference>
<evidence type="ECO:0000256" key="1">
    <source>
        <dbReference type="SAM" id="MobiDB-lite"/>
    </source>
</evidence>
<feature type="transmembrane region" description="Helical" evidence="2">
    <location>
        <begin position="396"/>
        <end position="416"/>
    </location>
</feature>
<keyword evidence="2" id="KW-1133">Transmembrane helix</keyword>
<dbReference type="Gene3D" id="3.30.70.1440">
    <property type="entry name" value="Multidrug efflux transporter AcrB pore domain"/>
    <property type="match status" value="1"/>
</dbReference>
<keyword evidence="2" id="KW-0472">Membrane</keyword>
<feature type="compositionally biased region" description="Polar residues" evidence="1">
    <location>
        <begin position="12"/>
        <end position="22"/>
    </location>
</feature>
<feature type="transmembrane region" description="Helical" evidence="2">
    <location>
        <begin position="925"/>
        <end position="945"/>
    </location>
</feature>
<dbReference type="SUPFAM" id="SSF82693">
    <property type="entry name" value="Multidrug efflux transporter AcrB pore domain, PN1, PN2, PC1 and PC2 subdomains"/>
    <property type="match status" value="3"/>
</dbReference>
<dbReference type="InterPro" id="IPR001036">
    <property type="entry name" value="Acrflvin-R"/>
</dbReference>
<feature type="compositionally biased region" description="Basic and acidic residues" evidence="1">
    <location>
        <begin position="1"/>
        <end position="11"/>
    </location>
</feature>
<feature type="region of interest" description="Disordered" evidence="1">
    <location>
        <begin position="1"/>
        <end position="40"/>
    </location>
</feature>
<dbReference type="EMBL" id="JASZZN010000018">
    <property type="protein sequence ID" value="MDM4018073.1"/>
    <property type="molecule type" value="Genomic_DNA"/>
</dbReference>
<dbReference type="SUPFAM" id="SSF82866">
    <property type="entry name" value="Multidrug efflux transporter AcrB transmembrane domain"/>
    <property type="match status" value="2"/>
</dbReference>
<feature type="compositionally biased region" description="Basic and acidic residues" evidence="1">
    <location>
        <begin position="26"/>
        <end position="40"/>
    </location>
</feature>
<evidence type="ECO:0000313" key="3">
    <source>
        <dbReference type="EMBL" id="MDM4018073.1"/>
    </source>
</evidence>
<feature type="transmembrane region" description="Helical" evidence="2">
    <location>
        <begin position="53"/>
        <end position="73"/>
    </location>
</feature>
<dbReference type="Gene3D" id="3.30.70.1320">
    <property type="entry name" value="Multidrug efflux transporter AcrB pore domain like"/>
    <property type="match status" value="1"/>
</dbReference>
<dbReference type="Gene3D" id="1.20.1640.10">
    <property type="entry name" value="Multidrug efflux transporter AcrB transmembrane domain"/>
    <property type="match status" value="2"/>
</dbReference>
<name>A0ABT7PNI8_9BACT</name>
<evidence type="ECO:0000313" key="4">
    <source>
        <dbReference type="Proteomes" id="UP001239462"/>
    </source>
</evidence>
<feature type="transmembrane region" description="Helical" evidence="2">
    <location>
        <begin position="899"/>
        <end position="918"/>
    </location>
</feature>
<dbReference type="Gene3D" id="3.30.2090.10">
    <property type="entry name" value="Multidrug efflux transporter AcrB TolC docking domain, DN and DC subdomains"/>
    <property type="match status" value="2"/>
</dbReference>
<evidence type="ECO:0000256" key="2">
    <source>
        <dbReference type="SAM" id="Phobius"/>
    </source>
</evidence>
<feature type="transmembrane region" description="Helical" evidence="2">
    <location>
        <begin position="368"/>
        <end position="389"/>
    </location>
</feature>
<dbReference type="PANTHER" id="PTHR32063:SF33">
    <property type="entry name" value="RND SUPERFAMILY EFFLUX PUMP PERMEASE COMPONENT"/>
    <property type="match status" value="1"/>
</dbReference>
<feature type="transmembrane region" description="Helical" evidence="2">
    <location>
        <begin position="467"/>
        <end position="489"/>
    </location>
</feature>
<keyword evidence="2" id="KW-0812">Transmembrane</keyword>
<feature type="transmembrane region" description="Helical" evidence="2">
    <location>
        <begin position="495"/>
        <end position="518"/>
    </location>
</feature>
<feature type="transmembrane region" description="Helical" evidence="2">
    <location>
        <begin position="996"/>
        <end position="1015"/>
    </location>
</feature>
<gene>
    <name evidence="3" type="ORF">QTN89_21675</name>
</gene>
<dbReference type="PANTHER" id="PTHR32063">
    <property type="match status" value="1"/>
</dbReference>
<proteinExistence type="predicted"/>
<protein>
    <submittedName>
        <fullName evidence="3">Efflux RND transporter permease subunit</fullName>
    </submittedName>
</protein>
<feature type="transmembrane region" description="Helical" evidence="2">
    <location>
        <begin position="951"/>
        <end position="975"/>
    </location>
</feature>
<keyword evidence="4" id="KW-1185">Reference proteome</keyword>
<comment type="caution">
    <text evidence="3">The sequence shown here is derived from an EMBL/GenBank/DDBJ whole genome shotgun (WGS) entry which is preliminary data.</text>
</comment>
<feature type="transmembrane region" description="Helical" evidence="2">
    <location>
        <begin position="567"/>
        <end position="586"/>
    </location>
</feature>